<keyword evidence="3" id="KW-0731">Sigma factor</keyword>
<proteinExistence type="inferred from homology"/>
<comment type="caution">
    <text evidence="7">The sequence shown here is derived from an EMBL/GenBank/DDBJ whole genome shotgun (WGS) entry which is preliminary data.</text>
</comment>
<feature type="domain" description="RNA polymerase sigma-70 region 2" evidence="5">
    <location>
        <begin position="23"/>
        <end position="86"/>
    </location>
</feature>
<dbReference type="InterPro" id="IPR007627">
    <property type="entry name" value="RNA_pol_sigma70_r2"/>
</dbReference>
<dbReference type="InterPro" id="IPR013249">
    <property type="entry name" value="RNA_pol_sigma70_r4_t2"/>
</dbReference>
<evidence type="ECO:0000259" key="5">
    <source>
        <dbReference type="Pfam" id="PF04542"/>
    </source>
</evidence>
<dbReference type="InterPro" id="IPR036388">
    <property type="entry name" value="WH-like_DNA-bd_sf"/>
</dbReference>
<evidence type="ECO:0000259" key="6">
    <source>
        <dbReference type="Pfam" id="PF08281"/>
    </source>
</evidence>
<dbReference type="PANTHER" id="PTHR43133:SF51">
    <property type="entry name" value="RNA POLYMERASE SIGMA FACTOR"/>
    <property type="match status" value="1"/>
</dbReference>
<keyword evidence="4" id="KW-0804">Transcription</keyword>
<reference evidence="7 8" key="1">
    <citation type="submission" date="2023-07" db="EMBL/GenBank/DDBJ databases">
        <title>Genomic Encyclopedia of Type Strains, Phase IV (KMG-IV): sequencing the most valuable type-strain genomes for metagenomic binning, comparative biology and taxonomic classification.</title>
        <authorList>
            <person name="Goeker M."/>
        </authorList>
    </citation>
    <scope>NUCLEOTIDE SEQUENCE [LARGE SCALE GENOMIC DNA]</scope>
    <source>
        <strain evidence="7 8">DSM 23837</strain>
    </source>
</reference>
<dbReference type="NCBIfam" id="TIGR02937">
    <property type="entry name" value="sigma70-ECF"/>
    <property type="match status" value="1"/>
</dbReference>
<accession>A0ABT9WY15</accession>
<dbReference type="InterPro" id="IPR013324">
    <property type="entry name" value="RNA_pol_sigma_r3/r4-like"/>
</dbReference>
<dbReference type="Pfam" id="PF04542">
    <property type="entry name" value="Sigma70_r2"/>
    <property type="match status" value="1"/>
</dbReference>
<sequence>MEEIGIGKRFVNGGEDELEEVINLYGEKLLRYATAILCDYHEAENIVQEVFLSAYQNRNTFDGNNLSSWFYKITYNRCLNQLKKRKILYFHEIRSEILPEVLPEKDKGLSDETLRALQKLKPKERALLYGRIMDTRSYEELSQLTGSSPAALRKQYQRAKDKLVKYLNFEYCRKESKYEQI</sequence>
<dbReference type="Proteomes" id="UP001223586">
    <property type="component" value="Unassembled WGS sequence"/>
</dbReference>
<evidence type="ECO:0000313" key="8">
    <source>
        <dbReference type="Proteomes" id="UP001223586"/>
    </source>
</evidence>
<dbReference type="EMBL" id="JAUSTT010000034">
    <property type="protein sequence ID" value="MDQ0178139.1"/>
    <property type="molecule type" value="Genomic_DNA"/>
</dbReference>
<name>A0ABT9WY15_9BACI</name>
<dbReference type="Pfam" id="PF08281">
    <property type="entry name" value="Sigma70_r4_2"/>
    <property type="match status" value="1"/>
</dbReference>
<evidence type="ECO:0000313" key="7">
    <source>
        <dbReference type="EMBL" id="MDQ0178139.1"/>
    </source>
</evidence>
<dbReference type="InterPro" id="IPR013325">
    <property type="entry name" value="RNA_pol_sigma_r2"/>
</dbReference>
<keyword evidence="2" id="KW-0805">Transcription regulation</keyword>
<organism evidence="7 8">
    <name type="scientific">Bacillus chungangensis</name>
    <dbReference type="NCBI Taxonomy" id="587633"/>
    <lineage>
        <taxon>Bacteria</taxon>
        <taxon>Bacillati</taxon>
        <taxon>Bacillota</taxon>
        <taxon>Bacilli</taxon>
        <taxon>Bacillales</taxon>
        <taxon>Bacillaceae</taxon>
        <taxon>Bacillus</taxon>
    </lineage>
</organism>
<gene>
    <name evidence="7" type="ORF">J2S08_004042</name>
</gene>
<dbReference type="SUPFAM" id="SSF88659">
    <property type="entry name" value="Sigma3 and sigma4 domains of RNA polymerase sigma factors"/>
    <property type="match status" value="1"/>
</dbReference>
<dbReference type="RefSeq" id="WP_307232711.1">
    <property type="nucleotide sequence ID" value="NZ_JAUSTT010000034.1"/>
</dbReference>
<dbReference type="Gene3D" id="1.10.1740.10">
    <property type="match status" value="1"/>
</dbReference>
<dbReference type="Gene3D" id="1.10.10.10">
    <property type="entry name" value="Winged helix-like DNA-binding domain superfamily/Winged helix DNA-binding domain"/>
    <property type="match status" value="1"/>
</dbReference>
<dbReference type="SUPFAM" id="SSF88946">
    <property type="entry name" value="Sigma2 domain of RNA polymerase sigma factors"/>
    <property type="match status" value="1"/>
</dbReference>
<keyword evidence="8" id="KW-1185">Reference proteome</keyword>
<comment type="similarity">
    <text evidence="1">Belongs to the sigma-70 factor family. ECF subfamily.</text>
</comment>
<evidence type="ECO:0000256" key="2">
    <source>
        <dbReference type="ARBA" id="ARBA00023015"/>
    </source>
</evidence>
<evidence type="ECO:0000256" key="1">
    <source>
        <dbReference type="ARBA" id="ARBA00010641"/>
    </source>
</evidence>
<evidence type="ECO:0000256" key="3">
    <source>
        <dbReference type="ARBA" id="ARBA00023082"/>
    </source>
</evidence>
<feature type="domain" description="RNA polymerase sigma factor 70 region 4 type 2" evidence="6">
    <location>
        <begin position="112"/>
        <end position="163"/>
    </location>
</feature>
<protein>
    <submittedName>
        <fullName evidence="7">RNA polymerase sigma-70 factor (ECF subfamily)</fullName>
    </submittedName>
</protein>
<dbReference type="PANTHER" id="PTHR43133">
    <property type="entry name" value="RNA POLYMERASE ECF-TYPE SIGMA FACTO"/>
    <property type="match status" value="1"/>
</dbReference>
<evidence type="ECO:0000256" key="4">
    <source>
        <dbReference type="ARBA" id="ARBA00023163"/>
    </source>
</evidence>
<dbReference type="InterPro" id="IPR014284">
    <property type="entry name" value="RNA_pol_sigma-70_dom"/>
</dbReference>
<dbReference type="InterPro" id="IPR039425">
    <property type="entry name" value="RNA_pol_sigma-70-like"/>
</dbReference>